<evidence type="ECO:0000256" key="2">
    <source>
        <dbReference type="ARBA" id="ARBA00022801"/>
    </source>
</evidence>
<evidence type="ECO:0000256" key="1">
    <source>
        <dbReference type="ARBA" id="ARBA00001946"/>
    </source>
</evidence>
<dbReference type="SFLD" id="SFLDS00003">
    <property type="entry name" value="Haloacid_Dehalogenase"/>
    <property type="match status" value="1"/>
</dbReference>
<dbReference type="GO" id="GO:0009231">
    <property type="term" value="P:riboflavin biosynthetic process"/>
    <property type="evidence" value="ECO:0007669"/>
    <property type="project" value="TreeGrafter"/>
</dbReference>
<sequence length="281" mass="32061">MNNHSNLHKIMQSLCCHPPSEHGDVKRIKRSRNMKFYRRWQPVAALTFDLDDTLYDNREVIVRAERRLRNWMEIHCNAIASFDAAQWKMIRQQVISDNPRLVGFVTEIRRAQILLAASICGLHTSNAKTLADDAIEFFLFERSNFSVSDQTIETLSSLYSHYPLVAITNGNVDCDRLGLSPYFQRVIKAGSDGHPKPDLALFDIAKNWLGLPTSEILHVGDHLQADVRGAKLAGFKACWFNDTHKPLMLQQRASFLPDVEISHLSQLLILTYTFNPTSKLN</sequence>
<keyword evidence="3" id="KW-0460">Magnesium</keyword>
<dbReference type="Gene3D" id="1.20.120.1600">
    <property type="match status" value="1"/>
</dbReference>
<dbReference type="Pfam" id="PF00702">
    <property type="entry name" value="Hydrolase"/>
    <property type="match status" value="1"/>
</dbReference>
<dbReference type="PANTHER" id="PTHR46470">
    <property type="entry name" value="N-ACYLNEURAMINATE-9-PHOSPHATASE"/>
    <property type="match status" value="1"/>
</dbReference>
<evidence type="ECO:0000313" key="4">
    <source>
        <dbReference type="EMBL" id="PCS24094.1"/>
    </source>
</evidence>
<dbReference type="InterPro" id="IPR006439">
    <property type="entry name" value="HAD-SF_hydro_IA"/>
</dbReference>
<dbReference type="InterPro" id="IPR023214">
    <property type="entry name" value="HAD_sf"/>
</dbReference>
<comment type="caution">
    <text evidence="4">The sequence shown here is derived from an EMBL/GenBank/DDBJ whole genome shotgun (WGS) entry which is preliminary data.</text>
</comment>
<comment type="cofactor">
    <cofactor evidence="1">
        <name>Mg(2+)</name>
        <dbReference type="ChEBI" id="CHEBI:18420"/>
    </cofactor>
</comment>
<evidence type="ECO:0000313" key="5">
    <source>
        <dbReference type="Proteomes" id="UP000219020"/>
    </source>
</evidence>
<name>A0A2A5T7G4_9GAMM</name>
<dbReference type="GO" id="GO:0016787">
    <property type="term" value="F:hydrolase activity"/>
    <property type="evidence" value="ECO:0007669"/>
    <property type="project" value="UniProtKB-KW"/>
</dbReference>
<dbReference type="SFLD" id="SFLDG01129">
    <property type="entry name" value="C1.5:_HAD__Beta-PGM__Phosphata"/>
    <property type="match status" value="1"/>
</dbReference>
<reference evidence="5" key="1">
    <citation type="submission" date="2017-04" db="EMBL/GenBank/DDBJ databases">
        <title>Genome evolution of the luminous symbionts of deep sea anglerfish.</title>
        <authorList>
            <person name="Hendry T.A."/>
        </authorList>
    </citation>
    <scope>NUCLEOTIDE SEQUENCE [LARGE SCALE GENOMIC DNA]</scope>
</reference>
<dbReference type="PANTHER" id="PTHR46470:SF4">
    <property type="entry name" value="5-AMINO-6-(5-PHOSPHO-D-RIBITYLAMINO)URACIL PHOSPHATASE YIGB"/>
    <property type="match status" value="1"/>
</dbReference>
<keyword evidence="5" id="KW-1185">Reference proteome</keyword>
<protein>
    <submittedName>
        <fullName evidence="4">Putative FMN hydrolase</fullName>
    </submittedName>
</protein>
<dbReference type="InterPro" id="IPR051400">
    <property type="entry name" value="HAD-like_hydrolase"/>
</dbReference>
<dbReference type="EMBL" id="NBYY01000004">
    <property type="protein sequence ID" value="PCS24094.1"/>
    <property type="molecule type" value="Genomic_DNA"/>
</dbReference>
<dbReference type="AlphaFoldDB" id="A0A2A5T7G4"/>
<accession>A0A2A5T7G4</accession>
<gene>
    <name evidence="4" type="ORF">BTN49_0199</name>
</gene>
<dbReference type="InterPro" id="IPR036412">
    <property type="entry name" value="HAD-like_sf"/>
</dbReference>
<keyword evidence="2 4" id="KW-0378">Hydrolase</keyword>
<dbReference type="SUPFAM" id="SSF56784">
    <property type="entry name" value="HAD-like"/>
    <property type="match status" value="1"/>
</dbReference>
<organism evidence="4 5">
    <name type="scientific">Candidatus Enterovibrio escicola</name>
    <dbReference type="NCBI Taxonomy" id="1927127"/>
    <lineage>
        <taxon>Bacteria</taxon>
        <taxon>Pseudomonadati</taxon>
        <taxon>Pseudomonadota</taxon>
        <taxon>Gammaproteobacteria</taxon>
        <taxon>Vibrionales</taxon>
        <taxon>Vibrionaceae</taxon>
        <taxon>Enterovibrio</taxon>
    </lineage>
</organism>
<proteinExistence type="predicted"/>
<dbReference type="Proteomes" id="UP000219020">
    <property type="component" value="Unassembled WGS sequence"/>
</dbReference>
<evidence type="ECO:0000256" key="3">
    <source>
        <dbReference type="ARBA" id="ARBA00022842"/>
    </source>
</evidence>
<dbReference type="Gene3D" id="3.40.50.1000">
    <property type="entry name" value="HAD superfamily/HAD-like"/>
    <property type="match status" value="1"/>
</dbReference>
<dbReference type="NCBIfam" id="TIGR01549">
    <property type="entry name" value="HAD-SF-IA-v1"/>
    <property type="match status" value="1"/>
</dbReference>